<dbReference type="Proteomes" id="UP000297966">
    <property type="component" value="Unassembled WGS sequence"/>
</dbReference>
<dbReference type="OrthoDB" id="2962131at2"/>
<evidence type="ECO:0000313" key="2">
    <source>
        <dbReference type="EMBL" id="TFV37859.1"/>
    </source>
</evidence>
<keyword evidence="3" id="KW-1185">Reference proteome</keyword>
<evidence type="ECO:0000256" key="1">
    <source>
        <dbReference type="SAM" id="MobiDB-lite"/>
    </source>
</evidence>
<comment type="caution">
    <text evidence="2">The sequence shown here is derived from an EMBL/GenBank/DDBJ whole genome shotgun (WGS) entry which is preliminary data.</text>
</comment>
<evidence type="ECO:0000313" key="3">
    <source>
        <dbReference type="Proteomes" id="UP000297966"/>
    </source>
</evidence>
<dbReference type="EMBL" id="SPQT01000047">
    <property type="protein sequence ID" value="TFV37859.1"/>
    <property type="molecule type" value="Genomic_DNA"/>
</dbReference>
<dbReference type="AlphaFoldDB" id="A0A4Y9L4T5"/>
<feature type="compositionally biased region" description="Basic and acidic residues" evidence="1">
    <location>
        <begin position="146"/>
        <end position="163"/>
    </location>
</feature>
<reference evidence="2 3" key="1">
    <citation type="submission" date="2019-03" db="EMBL/GenBank/DDBJ databases">
        <title>Bradyrhizobium diversity isolated from nodules of Chamaecrista fasciculata.</title>
        <authorList>
            <person name="Klepa M.S."/>
            <person name="Urquiaga M.O."/>
            <person name="Hungria M."/>
            <person name="Delamuta J.R."/>
        </authorList>
    </citation>
    <scope>NUCLEOTIDE SEQUENCE [LARGE SCALE GENOMIC DNA]</scope>
    <source>
        <strain evidence="2 3">CNPSo 3448</strain>
    </source>
</reference>
<evidence type="ECO:0008006" key="4">
    <source>
        <dbReference type="Google" id="ProtNLM"/>
    </source>
</evidence>
<gene>
    <name evidence="2" type="ORF">E4K65_43160</name>
</gene>
<feature type="region of interest" description="Disordered" evidence="1">
    <location>
        <begin position="146"/>
        <end position="165"/>
    </location>
</feature>
<accession>A0A4Y9L4T5</accession>
<proteinExistence type="predicted"/>
<dbReference type="RefSeq" id="WP_135179274.1">
    <property type="nucleotide sequence ID" value="NZ_SPQT01000047.1"/>
</dbReference>
<protein>
    <recommendedName>
        <fullName evidence="4">DUF1837 domain-containing protein</fullName>
    </recommendedName>
</protein>
<sequence>MIRFRRLTLATLNAWLTTVVVGPSSVGSYRLRLWRENRGALAAFKVELDAYLAEAFDDAKMRLRRGFEDPLSPFSDPQLDPAANYPRALHRVTLQGYFGETLAVIAVEHFGAHGYNDWRVPALLFRFHDQEFQHLELINERIRAGQVHAPDETREQRPGRTGDDGLAFRMSTDGRIIDVLTLEAKCLSANRPATIAEAHSKLAAASGLPSGVRELINILADYDTPQTRQWQEALIRYRKDRAGSGRADGVAYACGRVPSPPRLSWLSPDRPDGAYTIQRVLEGFEFQIADLGGLIDLLYRGA</sequence>
<organism evidence="2 3">
    <name type="scientific">Bradyrhizobium niftali</name>
    <dbReference type="NCBI Taxonomy" id="2560055"/>
    <lineage>
        <taxon>Bacteria</taxon>
        <taxon>Pseudomonadati</taxon>
        <taxon>Pseudomonadota</taxon>
        <taxon>Alphaproteobacteria</taxon>
        <taxon>Hyphomicrobiales</taxon>
        <taxon>Nitrobacteraceae</taxon>
        <taxon>Bradyrhizobium</taxon>
    </lineage>
</organism>
<name>A0A4Y9L4T5_9BRAD</name>